<sequence>MSAERRHSAVKVGGDFHNGSASTAARRPRLGGARLSRLGAMYTTARRRRVHSGSGRRNHDRTARPLSHGNGGSPRATLVLAPLHSVEPRRPWALEEQAFADDSEMGSSFKEEFMRMETQNARNSLGYFVASHQAAREARRIPLVFSGFFGRCQFTTKYCKLKATKSQGGAATALVGDPLTTITLIWFKMASTR</sequence>
<dbReference type="EMBL" id="RWGY01000004">
    <property type="protein sequence ID" value="TVU44605.1"/>
    <property type="molecule type" value="Genomic_DNA"/>
</dbReference>
<feature type="non-terminal residue" evidence="2">
    <location>
        <position position="1"/>
    </location>
</feature>
<dbReference type="Gramene" id="TVU44605">
    <property type="protein sequence ID" value="TVU44605"/>
    <property type="gene ID" value="EJB05_04050"/>
</dbReference>
<comment type="caution">
    <text evidence="2">The sequence shown here is derived from an EMBL/GenBank/DDBJ whole genome shotgun (WGS) entry which is preliminary data.</text>
</comment>
<dbReference type="AlphaFoldDB" id="A0A5J9W9M7"/>
<evidence type="ECO:0000256" key="1">
    <source>
        <dbReference type="SAM" id="MobiDB-lite"/>
    </source>
</evidence>
<gene>
    <name evidence="2" type="ORF">EJB05_04050</name>
</gene>
<feature type="compositionally biased region" description="Low complexity" evidence="1">
    <location>
        <begin position="30"/>
        <end position="40"/>
    </location>
</feature>
<accession>A0A5J9W9M7</accession>
<feature type="region of interest" description="Disordered" evidence="1">
    <location>
        <begin position="1"/>
        <end position="76"/>
    </location>
</feature>
<keyword evidence="3" id="KW-1185">Reference proteome</keyword>
<reference evidence="2 3" key="1">
    <citation type="journal article" date="2019" name="Sci. Rep.">
        <title>A high-quality genome of Eragrostis curvula grass provides insights into Poaceae evolution and supports new strategies to enhance forage quality.</title>
        <authorList>
            <person name="Carballo J."/>
            <person name="Santos B.A.C.M."/>
            <person name="Zappacosta D."/>
            <person name="Garbus I."/>
            <person name="Selva J.P."/>
            <person name="Gallo C.A."/>
            <person name="Diaz A."/>
            <person name="Albertini E."/>
            <person name="Caccamo M."/>
            <person name="Echenique V."/>
        </authorList>
    </citation>
    <scope>NUCLEOTIDE SEQUENCE [LARGE SCALE GENOMIC DNA]</scope>
    <source>
        <strain evidence="3">cv. Victoria</strain>
        <tissue evidence="2">Leaf</tissue>
    </source>
</reference>
<evidence type="ECO:0000313" key="3">
    <source>
        <dbReference type="Proteomes" id="UP000324897"/>
    </source>
</evidence>
<dbReference type="Proteomes" id="UP000324897">
    <property type="component" value="Chromosome 5"/>
</dbReference>
<protein>
    <submittedName>
        <fullName evidence="2">Uncharacterized protein</fullName>
    </submittedName>
</protein>
<name>A0A5J9W9M7_9POAL</name>
<organism evidence="2 3">
    <name type="scientific">Eragrostis curvula</name>
    <name type="common">weeping love grass</name>
    <dbReference type="NCBI Taxonomy" id="38414"/>
    <lineage>
        <taxon>Eukaryota</taxon>
        <taxon>Viridiplantae</taxon>
        <taxon>Streptophyta</taxon>
        <taxon>Embryophyta</taxon>
        <taxon>Tracheophyta</taxon>
        <taxon>Spermatophyta</taxon>
        <taxon>Magnoliopsida</taxon>
        <taxon>Liliopsida</taxon>
        <taxon>Poales</taxon>
        <taxon>Poaceae</taxon>
        <taxon>PACMAD clade</taxon>
        <taxon>Chloridoideae</taxon>
        <taxon>Eragrostideae</taxon>
        <taxon>Eragrostidinae</taxon>
        <taxon>Eragrostis</taxon>
    </lineage>
</organism>
<feature type="compositionally biased region" description="Basic residues" evidence="1">
    <location>
        <begin position="45"/>
        <end position="59"/>
    </location>
</feature>
<evidence type="ECO:0000313" key="2">
    <source>
        <dbReference type="EMBL" id="TVU44605.1"/>
    </source>
</evidence>
<proteinExistence type="predicted"/>